<keyword evidence="3" id="KW-1185">Reference proteome</keyword>
<protein>
    <submittedName>
        <fullName evidence="2">Uncharacterized protein</fullName>
    </submittedName>
</protein>
<name>A0A8J4PWU6_9MYCE</name>
<organism evidence="2 3">
    <name type="scientific">Polysphondylium violaceum</name>
    <dbReference type="NCBI Taxonomy" id="133409"/>
    <lineage>
        <taxon>Eukaryota</taxon>
        <taxon>Amoebozoa</taxon>
        <taxon>Evosea</taxon>
        <taxon>Eumycetozoa</taxon>
        <taxon>Dictyostelia</taxon>
        <taxon>Dictyosteliales</taxon>
        <taxon>Dictyosteliaceae</taxon>
        <taxon>Polysphondylium</taxon>
    </lineage>
</organism>
<reference evidence="2" key="1">
    <citation type="submission" date="2020-01" db="EMBL/GenBank/DDBJ databases">
        <title>Development of genomics and gene disruption for Polysphondylium violaceum indicates a role for the polyketide synthase stlB in stalk morphogenesis.</title>
        <authorList>
            <person name="Narita B."/>
            <person name="Kawabe Y."/>
            <person name="Kin K."/>
            <person name="Saito T."/>
            <person name="Gibbs R."/>
            <person name="Kuspa A."/>
            <person name="Muzny D."/>
            <person name="Queller D."/>
            <person name="Richards S."/>
            <person name="Strassman J."/>
            <person name="Sucgang R."/>
            <person name="Worley K."/>
            <person name="Schaap P."/>
        </authorList>
    </citation>
    <scope>NUCLEOTIDE SEQUENCE</scope>
    <source>
        <strain evidence="2">QSvi11</strain>
    </source>
</reference>
<dbReference type="Pfam" id="PF00106">
    <property type="entry name" value="adh_short"/>
    <property type="match status" value="1"/>
</dbReference>
<evidence type="ECO:0000313" key="2">
    <source>
        <dbReference type="EMBL" id="KAF2070976.1"/>
    </source>
</evidence>
<dbReference type="InterPro" id="IPR002347">
    <property type="entry name" value="SDR_fam"/>
</dbReference>
<gene>
    <name evidence="2" type="ORF">CYY_007709</name>
</gene>
<dbReference type="OrthoDB" id="25491at2759"/>
<proteinExistence type="predicted"/>
<dbReference type="PANTHER" id="PTHR43157">
    <property type="entry name" value="PHOSPHATIDYLINOSITOL-GLYCAN BIOSYNTHESIS CLASS F PROTEIN-RELATED"/>
    <property type="match status" value="1"/>
</dbReference>
<accession>A0A8J4PWU6</accession>
<sequence length="295" mass="32348">MFQNTNKTCIITGGNAGIGKETAKRMVNANYNVIIACRGDDAAVQAAIQEIETATNKPGSVRSLKLDLSSQESIKSFVNTFLETNTPLDTLINNAGLYGPPYSKTKDGLEMQFGVNHIGPFLLTNLLLPKLSQSSEPRVVVVGSRAHNMAGGLDFDNLSVDEKGYSPIKYYNKSKLCNLLFTYELNRRLQEKKSNITVNVIHPGVVQTNLFKNLNPAVLFVMKLGSLFFTTVETSADAVSNLAIGKDPALKDVKGQYFSLKDKVASSRYSLETSNWSKLWEKSCAIVGIPQDIQL</sequence>
<dbReference type="EMBL" id="AJWJ01000426">
    <property type="protein sequence ID" value="KAF2070976.1"/>
    <property type="molecule type" value="Genomic_DNA"/>
</dbReference>
<dbReference type="AlphaFoldDB" id="A0A8J4PWU6"/>
<dbReference type="Gene3D" id="3.40.50.720">
    <property type="entry name" value="NAD(P)-binding Rossmann-like Domain"/>
    <property type="match status" value="1"/>
</dbReference>
<evidence type="ECO:0000313" key="3">
    <source>
        <dbReference type="Proteomes" id="UP000695562"/>
    </source>
</evidence>
<dbReference type="PRINTS" id="PR00081">
    <property type="entry name" value="GDHRDH"/>
</dbReference>
<dbReference type="PANTHER" id="PTHR43157:SF53">
    <property type="entry name" value="SHORT-CHAIN DEHYDROGENASE_REDUCTASE FAMILY PROTEIN"/>
    <property type="match status" value="1"/>
</dbReference>
<evidence type="ECO:0000256" key="1">
    <source>
        <dbReference type="ARBA" id="ARBA00023002"/>
    </source>
</evidence>
<keyword evidence="1" id="KW-0560">Oxidoreductase</keyword>
<dbReference type="Proteomes" id="UP000695562">
    <property type="component" value="Unassembled WGS sequence"/>
</dbReference>
<dbReference type="SUPFAM" id="SSF51735">
    <property type="entry name" value="NAD(P)-binding Rossmann-fold domains"/>
    <property type="match status" value="1"/>
</dbReference>
<comment type="caution">
    <text evidence="2">The sequence shown here is derived from an EMBL/GenBank/DDBJ whole genome shotgun (WGS) entry which is preliminary data.</text>
</comment>
<dbReference type="GO" id="GO:0016491">
    <property type="term" value="F:oxidoreductase activity"/>
    <property type="evidence" value="ECO:0007669"/>
    <property type="project" value="UniProtKB-KW"/>
</dbReference>
<dbReference type="InterPro" id="IPR036291">
    <property type="entry name" value="NAD(P)-bd_dom_sf"/>
</dbReference>